<dbReference type="CDD" id="cd00075">
    <property type="entry name" value="HATPase"/>
    <property type="match status" value="1"/>
</dbReference>
<dbReference type="SUPFAM" id="SSF55785">
    <property type="entry name" value="PYP-like sensor domain (PAS domain)"/>
    <property type="match status" value="1"/>
</dbReference>
<dbReference type="AlphaFoldDB" id="A0ABD6DFB8"/>
<dbReference type="EMBL" id="JBHUDM010000012">
    <property type="protein sequence ID" value="MFD1643889.1"/>
    <property type="molecule type" value="Genomic_DNA"/>
</dbReference>
<name>A0ABD6DFB8_9EURY</name>
<dbReference type="PRINTS" id="PR00344">
    <property type="entry name" value="BCTRLSENSOR"/>
</dbReference>
<dbReference type="InterPro" id="IPR005467">
    <property type="entry name" value="His_kinase_dom"/>
</dbReference>
<comment type="catalytic activity">
    <reaction evidence="1">
        <text>ATP + protein L-histidine = ADP + protein N-phospho-L-histidine.</text>
        <dbReference type="EC" id="2.7.13.3"/>
    </reaction>
</comment>
<dbReference type="SMART" id="SM00091">
    <property type="entry name" value="PAS"/>
    <property type="match status" value="1"/>
</dbReference>
<dbReference type="Proteomes" id="UP001597052">
    <property type="component" value="Unassembled WGS sequence"/>
</dbReference>
<evidence type="ECO:0000259" key="7">
    <source>
        <dbReference type="PROSITE" id="PS50109"/>
    </source>
</evidence>
<dbReference type="InterPro" id="IPR000014">
    <property type="entry name" value="PAS"/>
</dbReference>
<keyword evidence="5" id="KW-0418">Kinase</keyword>
<dbReference type="Gene3D" id="1.10.287.130">
    <property type="match status" value="1"/>
</dbReference>
<dbReference type="InterPro" id="IPR035965">
    <property type="entry name" value="PAS-like_dom_sf"/>
</dbReference>
<reference evidence="10 11" key="1">
    <citation type="journal article" date="2019" name="Int. J. Syst. Evol. Microbiol.">
        <title>The Global Catalogue of Microorganisms (GCM) 10K type strain sequencing project: providing services to taxonomists for standard genome sequencing and annotation.</title>
        <authorList>
            <consortium name="The Broad Institute Genomics Platform"/>
            <consortium name="The Broad Institute Genome Sequencing Center for Infectious Disease"/>
            <person name="Wu L."/>
            <person name="Ma J."/>
        </authorList>
    </citation>
    <scope>NUCLEOTIDE SEQUENCE [LARGE SCALE GENOMIC DNA]</scope>
    <source>
        <strain evidence="10 11">CGMCC 1.10593</strain>
    </source>
</reference>
<dbReference type="Pfam" id="PF00512">
    <property type="entry name" value="HisKA"/>
    <property type="match status" value="1"/>
</dbReference>
<keyword evidence="4" id="KW-0808">Transferase</keyword>
<dbReference type="GO" id="GO:0004673">
    <property type="term" value="F:protein histidine kinase activity"/>
    <property type="evidence" value="ECO:0007669"/>
    <property type="project" value="UniProtKB-EC"/>
</dbReference>
<keyword evidence="11" id="KW-1185">Reference proteome</keyword>
<keyword evidence="3" id="KW-0597">Phosphoprotein</keyword>
<dbReference type="SMART" id="SM00388">
    <property type="entry name" value="HisKA"/>
    <property type="match status" value="1"/>
</dbReference>
<dbReference type="Gene3D" id="3.30.565.10">
    <property type="entry name" value="Histidine kinase-like ATPase, C-terminal domain"/>
    <property type="match status" value="1"/>
</dbReference>
<feature type="domain" description="Histidine kinase" evidence="7">
    <location>
        <begin position="148"/>
        <end position="340"/>
    </location>
</feature>
<evidence type="ECO:0000259" key="8">
    <source>
        <dbReference type="PROSITE" id="PS50112"/>
    </source>
</evidence>
<dbReference type="SUPFAM" id="SSF47384">
    <property type="entry name" value="Homodimeric domain of signal transducing histidine kinase"/>
    <property type="match status" value="1"/>
</dbReference>
<evidence type="ECO:0000259" key="9">
    <source>
        <dbReference type="PROSITE" id="PS50113"/>
    </source>
</evidence>
<dbReference type="PROSITE" id="PS50112">
    <property type="entry name" value="PAS"/>
    <property type="match status" value="1"/>
</dbReference>
<dbReference type="InterPro" id="IPR050736">
    <property type="entry name" value="Sensor_HK_Regulatory"/>
</dbReference>
<dbReference type="SMART" id="SM00387">
    <property type="entry name" value="HATPase_c"/>
    <property type="match status" value="1"/>
</dbReference>
<dbReference type="SUPFAM" id="SSF55874">
    <property type="entry name" value="ATPase domain of HSP90 chaperone/DNA topoisomerase II/histidine kinase"/>
    <property type="match status" value="1"/>
</dbReference>
<dbReference type="PANTHER" id="PTHR43711:SF1">
    <property type="entry name" value="HISTIDINE KINASE 1"/>
    <property type="match status" value="1"/>
</dbReference>
<organism evidence="10 11">
    <name type="scientific">Halohasta litorea</name>
    <dbReference type="NCBI Taxonomy" id="869891"/>
    <lineage>
        <taxon>Archaea</taxon>
        <taxon>Methanobacteriati</taxon>
        <taxon>Methanobacteriota</taxon>
        <taxon>Stenosarchaea group</taxon>
        <taxon>Halobacteria</taxon>
        <taxon>Halobacteriales</taxon>
        <taxon>Haloferacaceae</taxon>
        <taxon>Halohasta</taxon>
    </lineage>
</organism>
<dbReference type="PROSITE" id="PS50113">
    <property type="entry name" value="PAC"/>
    <property type="match status" value="1"/>
</dbReference>
<protein>
    <recommendedName>
        <fullName evidence="2">histidine kinase</fullName>
        <ecNumber evidence="2">2.7.13.3</ecNumber>
    </recommendedName>
</protein>
<evidence type="ECO:0000313" key="10">
    <source>
        <dbReference type="EMBL" id="MFD1643889.1"/>
    </source>
</evidence>
<evidence type="ECO:0000256" key="3">
    <source>
        <dbReference type="ARBA" id="ARBA00022553"/>
    </source>
</evidence>
<dbReference type="Pfam" id="PF13426">
    <property type="entry name" value="PAS_9"/>
    <property type="match status" value="1"/>
</dbReference>
<feature type="domain" description="PAS" evidence="8">
    <location>
        <begin position="10"/>
        <end position="80"/>
    </location>
</feature>
<dbReference type="InterPro" id="IPR004358">
    <property type="entry name" value="Sig_transdc_His_kin-like_C"/>
</dbReference>
<dbReference type="CDD" id="cd00082">
    <property type="entry name" value="HisKA"/>
    <property type="match status" value="1"/>
</dbReference>
<keyword evidence="6" id="KW-0902">Two-component regulatory system</keyword>
<dbReference type="InterPro" id="IPR000700">
    <property type="entry name" value="PAS-assoc_C"/>
</dbReference>
<dbReference type="CDD" id="cd00130">
    <property type="entry name" value="PAS"/>
    <property type="match status" value="1"/>
</dbReference>
<evidence type="ECO:0000256" key="2">
    <source>
        <dbReference type="ARBA" id="ARBA00012438"/>
    </source>
</evidence>
<dbReference type="RefSeq" id="WP_256397820.1">
    <property type="nucleotide sequence ID" value="NZ_JANHDJ010000014.1"/>
</dbReference>
<evidence type="ECO:0000313" key="11">
    <source>
        <dbReference type="Proteomes" id="UP001597052"/>
    </source>
</evidence>
<proteinExistence type="predicted"/>
<comment type="caution">
    <text evidence="10">The sequence shown here is derived from an EMBL/GenBank/DDBJ whole genome shotgun (WGS) entry which is preliminary data.</text>
</comment>
<dbReference type="InterPro" id="IPR003661">
    <property type="entry name" value="HisK_dim/P_dom"/>
</dbReference>
<gene>
    <name evidence="10" type="ORF">ACFSBW_18735</name>
</gene>
<evidence type="ECO:0000256" key="4">
    <source>
        <dbReference type="ARBA" id="ARBA00022679"/>
    </source>
</evidence>
<dbReference type="Pfam" id="PF02518">
    <property type="entry name" value="HATPase_c"/>
    <property type="match status" value="1"/>
</dbReference>
<evidence type="ECO:0000256" key="1">
    <source>
        <dbReference type="ARBA" id="ARBA00000085"/>
    </source>
</evidence>
<dbReference type="GO" id="GO:0000160">
    <property type="term" value="P:phosphorelay signal transduction system"/>
    <property type="evidence" value="ECO:0007669"/>
    <property type="project" value="UniProtKB-KW"/>
</dbReference>
<evidence type="ECO:0000256" key="5">
    <source>
        <dbReference type="ARBA" id="ARBA00022777"/>
    </source>
</evidence>
<dbReference type="EC" id="2.7.13.3" evidence="2"/>
<dbReference type="InterPro" id="IPR036097">
    <property type="entry name" value="HisK_dim/P_sf"/>
</dbReference>
<accession>A0ABD6DFB8</accession>
<dbReference type="NCBIfam" id="TIGR00229">
    <property type="entry name" value="sensory_box"/>
    <property type="match status" value="1"/>
</dbReference>
<dbReference type="PROSITE" id="PS50109">
    <property type="entry name" value="HIS_KIN"/>
    <property type="match status" value="1"/>
</dbReference>
<dbReference type="InterPro" id="IPR003594">
    <property type="entry name" value="HATPase_dom"/>
</dbReference>
<dbReference type="PANTHER" id="PTHR43711">
    <property type="entry name" value="TWO-COMPONENT HISTIDINE KINASE"/>
    <property type="match status" value="1"/>
</dbReference>
<sequence length="340" mass="38161">MPPHQLPVSSNDFFQTLVENAAEGMLTIDENSDIVYANPAIEDILGYTPDELIGSSKMKIIPERLEPVHAAALKSYVETGNRNINWNGMELPALHKDGHEVPTLISLREHKHDDKQYFTGIIRDISERREREKQLQKQRDRLNEFADILAHDIRNPLSVAQGYTKIAQQEQNMPELEKVSNSLSRIDELIDDILILSKEGQFIGETELVNINNSVRESWNRVETHQATLQIEGDLGDIEADESRFCQILENLIRNAIEHAGKDVTVRIGKISNKDGIYISDDGSGISDSGLSKIFEHGYSTNQKGTGYGLSIVNQIVEGHGWDISVTESNEGGARFEILF</sequence>
<feature type="domain" description="PAC" evidence="9">
    <location>
        <begin position="87"/>
        <end position="137"/>
    </location>
</feature>
<evidence type="ECO:0000256" key="6">
    <source>
        <dbReference type="ARBA" id="ARBA00023012"/>
    </source>
</evidence>
<dbReference type="InterPro" id="IPR036890">
    <property type="entry name" value="HATPase_C_sf"/>
</dbReference>
<dbReference type="Gene3D" id="3.30.450.20">
    <property type="entry name" value="PAS domain"/>
    <property type="match status" value="1"/>
</dbReference>